<accession>A0A081C6G5</accession>
<dbReference type="Proteomes" id="UP000030661">
    <property type="component" value="Unassembled WGS sequence"/>
</dbReference>
<keyword evidence="5" id="KW-0449">Lipoprotein</keyword>
<dbReference type="InterPro" id="IPR050490">
    <property type="entry name" value="Bact_solute-bd_prot1"/>
</dbReference>
<sequence length="426" mass="47376">MKKVFTLIVAALCVLIIGSFGEPVNAAAPTELSFWTFQQFHVKLIEAGAEAWNEKHPDQPVVIKADVLPYEDMHTKLLVAFQSGIGAPDLSDIEIGKFPNYLKGQIQLVPLNDIIEPVKDKFVQARLAIYAKDGNYYGTPYHVGATVMYYNTEILDQAGVNPDDIKTWADFAEAGKVVLEKTGKPMTTFELSEHWSQWQLVSQKGSDFLDADGKVIIDDDINVSVLQFQADMVKAGTAVVPPGGYHHSEEYWGFMNQGGAASVVMPMWYMGRFVEYMPDLKGKIIIRPLPRWEEGGFRSAGMGGTGTVVTNQSKNIELAKGVLAEAKLTQEANIRIWNLLGFDPPRWDVWPMLKDQPDNQFTDYFGKGIFDVLTEVKDEIRPVNIGAMTPATISAYQTTAGYAVFEEGRDPAEVLKEIAEELRAQQ</sequence>
<dbReference type="PANTHER" id="PTHR43649:SF33">
    <property type="entry name" value="POLYGALACTURONAN_RHAMNOGALACTURONAN-BINDING PROTEIN YTCQ"/>
    <property type="match status" value="1"/>
</dbReference>
<organism evidence="7">
    <name type="scientific">Vecturithrix granuli</name>
    <dbReference type="NCBI Taxonomy" id="1499967"/>
    <lineage>
        <taxon>Bacteria</taxon>
        <taxon>Candidatus Moduliflexota</taxon>
        <taxon>Candidatus Vecturitrichia</taxon>
        <taxon>Candidatus Vecturitrichales</taxon>
        <taxon>Candidatus Vecturitrichaceae</taxon>
        <taxon>Candidatus Vecturithrix</taxon>
    </lineage>
</organism>
<dbReference type="InterPro" id="IPR006059">
    <property type="entry name" value="SBP"/>
</dbReference>
<feature type="chain" id="PRO_5005411218" evidence="6">
    <location>
        <begin position="27"/>
        <end position="426"/>
    </location>
</feature>
<evidence type="ECO:0000256" key="6">
    <source>
        <dbReference type="SAM" id="SignalP"/>
    </source>
</evidence>
<dbReference type="SUPFAM" id="SSF53850">
    <property type="entry name" value="Periplasmic binding protein-like II"/>
    <property type="match status" value="1"/>
</dbReference>
<dbReference type="STRING" id="1499967.U27_00061"/>
<reference evidence="7" key="1">
    <citation type="journal article" date="2015" name="PeerJ">
        <title>First genomic representation of candidate bacterial phylum KSB3 points to enhanced environmental sensing as a trigger of wastewater bulking.</title>
        <authorList>
            <person name="Sekiguchi Y."/>
            <person name="Ohashi A."/>
            <person name="Parks D.H."/>
            <person name="Yamauchi T."/>
            <person name="Tyson G.W."/>
            <person name="Hugenholtz P."/>
        </authorList>
    </citation>
    <scope>NUCLEOTIDE SEQUENCE [LARGE SCALE GENOMIC DNA]</scope>
</reference>
<dbReference type="Gene3D" id="3.40.190.10">
    <property type="entry name" value="Periplasmic binding protein-like II"/>
    <property type="match status" value="1"/>
</dbReference>
<keyword evidence="4" id="KW-0564">Palmitate</keyword>
<evidence type="ECO:0000313" key="8">
    <source>
        <dbReference type="Proteomes" id="UP000030661"/>
    </source>
</evidence>
<protein>
    <submittedName>
        <fullName evidence="7">Extracellular solute-binding protein family 1</fullName>
    </submittedName>
</protein>
<dbReference type="AlphaFoldDB" id="A0A081C6G5"/>
<feature type="signal peptide" evidence="6">
    <location>
        <begin position="1"/>
        <end position="26"/>
    </location>
</feature>
<evidence type="ECO:0000256" key="4">
    <source>
        <dbReference type="ARBA" id="ARBA00023139"/>
    </source>
</evidence>
<evidence type="ECO:0000256" key="5">
    <source>
        <dbReference type="ARBA" id="ARBA00023288"/>
    </source>
</evidence>
<evidence type="ECO:0000313" key="7">
    <source>
        <dbReference type="EMBL" id="GAK60170.1"/>
    </source>
</evidence>
<dbReference type="Pfam" id="PF01547">
    <property type="entry name" value="SBP_bac_1"/>
    <property type="match status" value="1"/>
</dbReference>
<keyword evidence="8" id="KW-1185">Reference proteome</keyword>
<dbReference type="HOGENOM" id="CLU_031285_2_4_0"/>
<dbReference type="eggNOG" id="COG1653">
    <property type="taxonomic scope" value="Bacteria"/>
</dbReference>
<dbReference type="EMBL" id="DF820472">
    <property type="protein sequence ID" value="GAK60170.1"/>
    <property type="molecule type" value="Genomic_DNA"/>
</dbReference>
<keyword evidence="3" id="KW-0472">Membrane</keyword>
<dbReference type="PANTHER" id="PTHR43649">
    <property type="entry name" value="ARABINOSE-BINDING PROTEIN-RELATED"/>
    <property type="match status" value="1"/>
</dbReference>
<name>A0A081C6G5_VECG1</name>
<evidence type="ECO:0000256" key="3">
    <source>
        <dbReference type="ARBA" id="ARBA00023136"/>
    </source>
</evidence>
<keyword evidence="1" id="KW-1003">Cell membrane</keyword>
<evidence type="ECO:0000256" key="2">
    <source>
        <dbReference type="ARBA" id="ARBA00022729"/>
    </source>
</evidence>
<evidence type="ECO:0000256" key="1">
    <source>
        <dbReference type="ARBA" id="ARBA00022475"/>
    </source>
</evidence>
<gene>
    <name evidence="7" type="ORF">U27_00061</name>
</gene>
<proteinExistence type="predicted"/>
<keyword evidence="2 6" id="KW-0732">Signal</keyword>